<dbReference type="Proteomes" id="UP000001396">
    <property type="component" value="Unassembled WGS sequence"/>
</dbReference>
<name>D3AXX0_HETP5</name>
<evidence type="ECO:0000313" key="2">
    <source>
        <dbReference type="Proteomes" id="UP000001396"/>
    </source>
</evidence>
<dbReference type="RefSeq" id="XP_020437903.1">
    <property type="nucleotide sequence ID" value="XM_020572045.1"/>
</dbReference>
<accession>D3AXX0</accession>
<evidence type="ECO:0000313" key="1">
    <source>
        <dbReference type="EMBL" id="EFA85797.1"/>
    </source>
</evidence>
<dbReference type="EMBL" id="ADBJ01000004">
    <property type="protein sequence ID" value="EFA85797.1"/>
    <property type="molecule type" value="Genomic_DNA"/>
</dbReference>
<proteinExistence type="predicted"/>
<dbReference type="InParanoid" id="D3AXX0"/>
<protein>
    <submittedName>
        <fullName evidence="1">Uncharacterized protein</fullName>
    </submittedName>
</protein>
<gene>
    <name evidence="1" type="ORF">PPL_01027</name>
</gene>
<comment type="caution">
    <text evidence="1">The sequence shown here is derived from an EMBL/GenBank/DDBJ whole genome shotgun (WGS) entry which is preliminary data.</text>
</comment>
<reference evidence="1 2" key="1">
    <citation type="journal article" date="2011" name="Genome Res.">
        <title>Phylogeny-wide analysis of social amoeba genomes highlights ancient origins for complex intercellular communication.</title>
        <authorList>
            <person name="Heidel A.J."/>
            <person name="Lawal H.M."/>
            <person name="Felder M."/>
            <person name="Schilde C."/>
            <person name="Helps N.R."/>
            <person name="Tunggal B."/>
            <person name="Rivero F."/>
            <person name="John U."/>
            <person name="Schleicher M."/>
            <person name="Eichinger L."/>
            <person name="Platzer M."/>
            <person name="Noegel A.A."/>
            <person name="Schaap P."/>
            <person name="Gloeckner G."/>
        </authorList>
    </citation>
    <scope>NUCLEOTIDE SEQUENCE [LARGE SCALE GENOMIC DNA]</scope>
    <source>
        <strain evidence="2">ATCC 26659 / Pp 5 / PN500</strain>
    </source>
</reference>
<dbReference type="GeneID" id="31356557"/>
<organism evidence="1 2">
    <name type="scientific">Heterostelium pallidum (strain ATCC 26659 / Pp 5 / PN500)</name>
    <name type="common">Cellular slime mold</name>
    <name type="synonym">Polysphondylium pallidum</name>
    <dbReference type="NCBI Taxonomy" id="670386"/>
    <lineage>
        <taxon>Eukaryota</taxon>
        <taxon>Amoebozoa</taxon>
        <taxon>Evosea</taxon>
        <taxon>Eumycetozoa</taxon>
        <taxon>Dictyostelia</taxon>
        <taxon>Acytosteliales</taxon>
        <taxon>Acytosteliaceae</taxon>
        <taxon>Heterostelium</taxon>
    </lineage>
</organism>
<sequence length="135" mass="15613">MENYMFKFKLEQPESTKENDNKKCVFNDEEIEIINDNPRDHVSVDYGLNILFEVIENENNYISSSSSSSSSGSSGKSICRSKKLLRTLDCNTTERDDEYLDKVFELELCFDGDIQQKSMKPDRGFKISNILLNLF</sequence>
<dbReference type="AlphaFoldDB" id="D3AXX0"/>
<keyword evidence="2" id="KW-1185">Reference proteome</keyword>